<keyword evidence="9" id="KW-1278">Translocase</keyword>
<comment type="subcellular location">
    <subcellularLocation>
        <location evidence="1">Membrane</location>
    </subcellularLocation>
    <subcellularLocation>
        <location evidence="9">Mitochondrion membrane</location>
        <topology evidence="9">Multi-pass membrane protein</topology>
    </subcellularLocation>
</comment>
<comment type="catalytic activity">
    <reaction evidence="8 9">
        <text>a ubiquinone + NADH + 5 H(+)(in) = a ubiquinol + NAD(+) + 4 H(+)(out)</text>
        <dbReference type="Rhea" id="RHEA:29091"/>
        <dbReference type="Rhea" id="RHEA-COMP:9565"/>
        <dbReference type="Rhea" id="RHEA-COMP:9566"/>
        <dbReference type="ChEBI" id="CHEBI:15378"/>
        <dbReference type="ChEBI" id="CHEBI:16389"/>
        <dbReference type="ChEBI" id="CHEBI:17976"/>
        <dbReference type="ChEBI" id="CHEBI:57540"/>
        <dbReference type="ChEBI" id="CHEBI:57945"/>
        <dbReference type="EC" id="7.1.1.2"/>
    </reaction>
</comment>
<dbReference type="AlphaFoldDB" id="A0A1L5BW43"/>
<proteinExistence type="inferred from homology"/>
<feature type="transmembrane region" description="Helical" evidence="9">
    <location>
        <begin position="53"/>
        <end position="75"/>
    </location>
</feature>
<comment type="similarity">
    <text evidence="2 9">Belongs to the complex I subunit 3 family.</text>
</comment>
<keyword evidence="10" id="KW-0732">Signal</keyword>
<feature type="chain" id="PRO_5012476346" description="NADH-ubiquinone oxidoreductase chain 3" evidence="10">
    <location>
        <begin position="27"/>
        <end position="117"/>
    </location>
</feature>
<dbReference type="EMBL" id="KX341966">
    <property type="protein sequence ID" value="APL97187.1"/>
    <property type="molecule type" value="Genomic_DNA"/>
</dbReference>
<dbReference type="InterPro" id="IPR000440">
    <property type="entry name" value="NADH_UbQ/plastoQ_OxRdtase_su3"/>
</dbReference>
<dbReference type="CTD" id="4537"/>
<keyword evidence="9" id="KW-0249">Electron transport</keyword>
<reference evidence="11" key="1">
    <citation type="journal article" date="2016" name="BMC Genomics">
        <title>Evolution of mitochondrial genomes in Baikalian amphipods.</title>
        <authorList>
            <person name="Romanova E.V."/>
            <person name="Aleoshin V.V."/>
            <person name="Kamaltynov R.M."/>
            <person name="Mikhailov K.V."/>
            <person name="Logacheva M.D."/>
            <person name="Sirotinina E.A."/>
            <person name="Gornov A.Y."/>
            <person name="Anikin A.S."/>
            <person name="Sherbakov D.Y."/>
        </authorList>
    </citation>
    <scope>NUCLEOTIDE SEQUENCE</scope>
</reference>
<dbReference type="GO" id="GO:0030964">
    <property type="term" value="C:NADH dehydrogenase complex"/>
    <property type="evidence" value="ECO:0007669"/>
    <property type="project" value="TreeGrafter"/>
</dbReference>
<dbReference type="Gene3D" id="1.20.58.1610">
    <property type="entry name" value="NADH:ubiquinone/plastoquinone oxidoreductase, chain 3"/>
    <property type="match status" value="1"/>
</dbReference>
<evidence type="ECO:0000256" key="5">
    <source>
        <dbReference type="ARBA" id="ARBA00022692"/>
    </source>
</evidence>
<keyword evidence="4 9" id="KW-0813">Transport</keyword>
<keyword evidence="5 9" id="KW-0812">Transmembrane</keyword>
<keyword evidence="9" id="KW-0830">Ubiquinone</keyword>
<evidence type="ECO:0000256" key="8">
    <source>
        <dbReference type="ARBA" id="ARBA00049551"/>
    </source>
</evidence>
<protein>
    <recommendedName>
        <fullName evidence="3 9">NADH-ubiquinone oxidoreductase chain 3</fullName>
        <ecNumber evidence="9">7.1.1.2</ecNumber>
    </recommendedName>
</protein>
<dbReference type="GO" id="GO:0008137">
    <property type="term" value="F:NADH dehydrogenase (ubiquinone) activity"/>
    <property type="evidence" value="ECO:0007669"/>
    <property type="project" value="UniProtKB-UniRule"/>
</dbReference>
<accession>A0A1L5BW43</accession>
<sequence>MPIILIYMLISTALTCLLTMIPLAFAKKSLTDHEKLSPFECGFDPNKSARIPFSLRFFMMSILFLIFDVELTLLLPMAITTKHSSPLTFMLSVGFLVFIITAGLLHEWNQGALAWSN</sequence>
<evidence type="ECO:0000313" key="11">
    <source>
        <dbReference type="EMBL" id="APL97187.1"/>
    </source>
</evidence>
<evidence type="ECO:0000256" key="10">
    <source>
        <dbReference type="SAM" id="SignalP"/>
    </source>
</evidence>
<evidence type="ECO:0000256" key="2">
    <source>
        <dbReference type="ARBA" id="ARBA00008472"/>
    </source>
</evidence>
<keyword evidence="9" id="KW-0679">Respiratory chain</keyword>
<evidence type="ECO:0000256" key="6">
    <source>
        <dbReference type="ARBA" id="ARBA00022989"/>
    </source>
</evidence>
<dbReference type="Pfam" id="PF00507">
    <property type="entry name" value="Oxidored_q4"/>
    <property type="match status" value="1"/>
</dbReference>
<dbReference type="EC" id="7.1.1.2" evidence="9"/>
<evidence type="ECO:0000256" key="7">
    <source>
        <dbReference type="ARBA" id="ARBA00023136"/>
    </source>
</evidence>
<gene>
    <name evidence="11" type="primary">ND3</name>
</gene>
<keyword evidence="6 9" id="KW-1133">Transmembrane helix</keyword>
<evidence type="ECO:0000256" key="1">
    <source>
        <dbReference type="ARBA" id="ARBA00004370"/>
    </source>
</evidence>
<dbReference type="GeneID" id="30859528"/>
<name>A0A1L5BW43_9CRUS</name>
<evidence type="ECO:0000256" key="9">
    <source>
        <dbReference type="RuleBase" id="RU003640"/>
    </source>
</evidence>
<organism evidence="11">
    <name type="scientific">Gmelinoides fasciatus</name>
    <dbReference type="NCBI Taxonomy" id="686704"/>
    <lineage>
        <taxon>Eukaryota</taxon>
        <taxon>Metazoa</taxon>
        <taxon>Ecdysozoa</taxon>
        <taxon>Arthropoda</taxon>
        <taxon>Crustacea</taxon>
        <taxon>Multicrustacea</taxon>
        <taxon>Malacostraca</taxon>
        <taxon>Eumalacostraca</taxon>
        <taxon>Peracarida</taxon>
        <taxon>Amphipoda</taxon>
        <taxon>Senticaudata</taxon>
        <taxon>Gammarida</taxon>
        <taxon>Gammaridira</taxon>
        <taxon>Gammaroidea</taxon>
        <taxon>Micruropodidae</taxon>
        <taxon>Gmelinoidinae</taxon>
        <taxon>Gmelinoides</taxon>
    </lineage>
</organism>
<geneLocation type="mitochondrion" evidence="11"/>
<dbReference type="RefSeq" id="YP_009339298.1">
    <property type="nucleotide sequence ID" value="NC_033361.1"/>
</dbReference>
<dbReference type="PANTHER" id="PTHR11058:SF9">
    <property type="entry name" value="NADH-UBIQUINONE OXIDOREDUCTASE CHAIN 3"/>
    <property type="match status" value="1"/>
</dbReference>
<keyword evidence="9" id="KW-0520">NAD</keyword>
<dbReference type="SMR" id="A0A1L5BW43"/>
<comment type="function">
    <text evidence="9">Core subunit of the mitochondrial membrane respiratory chain NADH dehydrogenase (Complex I) which catalyzes electron transfer from NADH through the respiratory chain, using ubiquinone as an electron acceptor. Essential for the catalytic activity of complex I.</text>
</comment>
<dbReference type="PANTHER" id="PTHR11058">
    <property type="entry name" value="NADH-UBIQUINONE OXIDOREDUCTASE CHAIN 3"/>
    <property type="match status" value="1"/>
</dbReference>
<dbReference type="InterPro" id="IPR038430">
    <property type="entry name" value="NDAH_ubi_oxred_su3_sf"/>
</dbReference>
<evidence type="ECO:0000256" key="3">
    <source>
        <dbReference type="ARBA" id="ARBA00021007"/>
    </source>
</evidence>
<feature type="signal peptide" evidence="10">
    <location>
        <begin position="1"/>
        <end position="26"/>
    </location>
</feature>
<keyword evidence="9 11" id="KW-0496">Mitochondrion</keyword>
<feature type="transmembrane region" description="Helical" evidence="9">
    <location>
        <begin position="87"/>
        <end position="105"/>
    </location>
</feature>
<evidence type="ECO:0000256" key="4">
    <source>
        <dbReference type="ARBA" id="ARBA00022448"/>
    </source>
</evidence>
<keyword evidence="7 9" id="KW-0472">Membrane</keyword>
<dbReference type="GO" id="GO:0031966">
    <property type="term" value="C:mitochondrial membrane"/>
    <property type="evidence" value="ECO:0007669"/>
    <property type="project" value="UniProtKB-SubCell"/>
</dbReference>